<name>A0A645HSF8_9ZZZZ</name>
<accession>A0A645HSF8</accession>
<dbReference type="AlphaFoldDB" id="A0A645HSF8"/>
<evidence type="ECO:0000313" key="1">
    <source>
        <dbReference type="EMBL" id="MPN39084.1"/>
    </source>
</evidence>
<comment type="caution">
    <text evidence="1">The sequence shown here is derived from an EMBL/GenBank/DDBJ whole genome shotgun (WGS) entry which is preliminary data.</text>
</comment>
<reference evidence="1" key="1">
    <citation type="submission" date="2019-08" db="EMBL/GenBank/DDBJ databases">
        <authorList>
            <person name="Kucharzyk K."/>
            <person name="Murdoch R.W."/>
            <person name="Higgins S."/>
            <person name="Loffler F."/>
        </authorList>
    </citation>
    <scope>NUCLEOTIDE SEQUENCE</scope>
</reference>
<protein>
    <submittedName>
        <fullName evidence="1">Uncharacterized protein</fullName>
    </submittedName>
</protein>
<gene>
    <name evidence="1" type="ORF">SDC9_186610</name>
</gene>
<proteinExistence type="predicted"/>
<dbReference type="EMBL" id="VSSQ01094683">
    <property type="protein sequence ID" value="MPN39084.1"/>
    <property type="molecule type" value="Genomic_DNA"/>
</dbReference>
<sequence>MKRVIAIIIKPNIAPINGERTIKRPILSIPVEINAPEPCVNQTGPISPPINAWDTLIGIPNFVQVYTQITDPHKADKII</sequence>
<organism evidence="1">
    <name type="scientific">bioreactor metagenome</name>
    <dbReference type="NCBI Taxonomy" id="1076179"/>
    <lineage>
        <taxon>unclassified sequences</taxon>
        <taxon>metagenomes</taxon>
        <taxon>ecological metagenomes</taxon>
    </lineage>
</organism>